<evidence type="ECO:0000313" key="2">
    <source>
        <dbReference type="EMBL" id="PNU20295.1"/>
    </source>
</evidence>
<keyword evidence="1" id="KW-1133">Transmembrane helix</keyword>
<gene>
    <name evidence="2" type="ORF">C2E25_08290</name>
</gene>
<dbReference type="EMBL" id="PPFX01000015">
    <property type="protein sequence ID" value="PNU20295.1"/>
    <property type="molecule type" value="Genomic_DNA"/>
</dbReference>
<organism evidence="2 3">
    <name type="scientific">Geothermobacter hydrogeniphilus</name>
    <dbReference type="NCBI Taxonomy" id="1969733"/>
    <lineage>
        <taxon>Bacteria</taxon>
        <taxon>Pseudomonadati</taxon>
        <taxon>Thermodesulfobacteriota</taxon>
        <taxon>Desulfuromonadia</taxon>
        <taxon>Desulfuromonadales</taxon>
        <taxon>Geothermobacteraceae</taxon>
        <taxon>Geothermobacter</taxon>
    </lineage>
</organism>
<evidence type="ECO:0000256" key="1">
    <source>
        <dbReference type="SAM" id="Phobius"/>
    </source>
</evidence>
<dbReference type="Proteomes" id="UP000236340">
    <property type="component" value="Unassembled WGS sequence"/>
</dbReference>
<evidence type="ECO:0000313" key="3">
    <source>
        <dbReference type="Proteomes" id="UP000236340"/>
    </source>
</evidence>
<proteinExistence type="predicted"/>
<accession>A0A2K2HAE8</accession>
<keyword evidence="1" id="KW-0812">Transmembrane</keyword>
<reference evidence="2 3" key="1">
    <citation type="journal article" date="2018" name="Genome Announc.">
        <title>Genome Sequence of Geothermobacter sp. HR-1 Iron Reducer from the Loihi Seamount.</title>
        <authorList>
            <person name="Smith H."/>
            <person name="Abuyen K."/>
            <person name="Tremblay J."/>
            <person name="Savalia P."/>
            <person name="Perez-Rodriguez I."/>
            <person name="Emerson D."/>
            <person name="Tully B."/>
            <person name="Amend J."/>
        </authorList>
    </citation>
    <scope>NUCLEOTIDE SEQUENCE [LARGE SCALE GENOMIC DNA]</scope>
    <source>
        <strain evidence="2 3">HR-1</strain>
    </source>
</reference>
<keyword evidence="1" id="KW-0472">Membrane</keyword>
<feature type="transmembrane region" description="Helical" evidence="1">
    <location>
        <begin position="72"/>
        <end position="88"/>
    </location>
</feature>
<comment type="caution">
    <text evidence="2">The sequence shown here is derived from an EMBL/GenBank/DDBJ whole genome shotgun (WGS) entry which is preliminary data.</text>
</comment>
<sequence>MSQKMVNMTFLLLRHFLLRPRKKTKKLILGYIPVQIRLHGFMVMVLKNLVGMLDIEKIGGDSPIGMENKRSLRFRGIVVIFIFGKDLFRIWPTLIGGMTQLVMSP</sequence>
<protein>
    <submittedName>
        <fullName evidence="2">Uncharacterized protein</fullName>
    </submittedName>
</protein>
<name>A0A2K2HAE8_9BACT</name>
<dbReference type="AlphaFoldDB" id="A0A2K2HAE8"/>